<sequence length="117" mass="12910">MDDNKVIVQVDKTVIKITGIDVKGLNIQQLEALLKDRLKSVVRIIGVTGSSLEMDVYGIEEEDVLKEENGLIKAVALADGITLTDLAQISSVNKIKSVDIKDVPKYSEGQCLKERWL</sequence>
<accession>A0A645G6W7</accession>
<reference evidence="1" key="1">
    <citation type="submission" date="2019-08" db="EMBL/GenBank/DDBJ databases">
        <authorList>
            <person name="Kucharzyk K."/>
            <person name="Murdoch R.W."/>
            <person name="Higgins S."/>
            <person name="Loffler F."/>
        </authorList>
    </citation>
    <scope>NUCLEOTIDE SEQUENCE</scope>
</reference>
<proteinExistence type="predicted"/>
<protein>
    <submittedName>
        <fullName evidence="1">Uncharacterized protein</fullName>
    </submittedName>
</protein>
<evidence type="ECO:0000313" key="1">
    <source>
        <dbReference type="EMBL" id="MPN22628.1"/>
    </source>
</evidence>
<gene>
    <name evidence="1" type="ORF">SDC9_170011</name>
</gene>
<dbReference type="EMBL" id="VSSQ01070910">
    <property type="protein sequence ID" value="MPN22628.1"/>
    <property type="molecule type" value="Genomic_DNA"/>
</dbReference>
<name>A0A645G6W7_9ZZZZ</name>
<dbReference type="AlphaFoldDB" id="A0A645G6W7"/>
<organism evidence="1">
    <name type="scientific">bioreactor metagenome</name>
    <dbReference type="NCBI Taxonomy" id="1076179"/>
    <lineage>
        <taxon>unclassified sequences</taxon>
        <taxon>metagenomes</taxon>
        <taxon>ecological metagenomes</taxon>
    </lineage>
</organism>
<comment type="caution">
    <text evidence="1">The sequence shown here is derived from an EMBL/GenBank/DDBJ whole genome shotgun (WGS) entry which is preliminary data.</text>
</comment>